<comment type="caution">
    <text evidence="9">The sequence shown here is derived from an EMBL/GenBank/DDBJ whole genome shotgun (WGS) entry which is preliminary data.</text>
</comment>
<sequence length="535" mass="61267">MSTQLLLTFLYLAIFLCYSLLRNKNSLLYQWPLLGMLPSLLVNVRALHDFITEGLRRAGGTFLFKGPSFINADYLVMSDPANINHIFNKNAANYDKGHDFKAIMEALGDGIFNVDGDSWKLQRKLLHSLLNNSEFEGHSTQILTQKMRSTLMPVLDRAARRRTTTEENNQLVDLQDVFKRFMFDNMCLLVLGFDPHYLPDVGSDDGGRLPDCECGKAFDVLERVAIYRHIVPVCLWRLQHRLGIGIEGECFRAWSTLDQFLYGSIKRKKQELATKHSVSNDVHERKKLDLLTQVLVMKDEDDGADGKIIDKKSDRFLRDITLTLIAAGRDTITACLTWVIWCVTNHPAIEKKILKELRQVMAARLLSSDIDGEERGGFFRNDELNKLVYLHATICETLRLYPPVPFEHKCAVEADVLPSGHTVRKEERIIFSIYGMARMEEIWGEDCLEFKPERWISEKGTILHVPSYKFMTFLAGARTCLGKNMSFTQVKSLASALLWNYKFELIDDGPYGRPTISLVLFMKDGLKTRVSKRDH</sequence>
<keyword evidence="3 8" id="KW-0349">Heme</keyword>
<dbReference type="GO" id="GO:0004497">
    <property type="term" value="F:monooxygenase activity"/>
    <property type="evidence" value="ECO:0007669"/>
    <property type="project" value="UniProtKB-KW"/>
</dbReference>
<evidence type="ECO:0000313" key="10">
    <source>
        <dbReference type="Proteomes" id="UP001154282"/>
    </source>
</evidence>
<dbReference type="Proteomes" id="UP001154282">
    <property type="component" value="Unassembled WGS sequence"/>
</dbReference>
<dbReference type="SUPFAM" id="SSF48264">
    <property type="entry name" value="Cytochrome P450"/>
    <property type="match status" value="1"/>
</dbReference>
<dbReference type="CDD" id="cd11064">
    <property type="entry name" value="CYP86A"/>
    <property type="match status" value="1"/>
</dbReference>
<evidence type="ECO:0000256" key="1">
    <source>
        <dbReference type="ARBA" id="ARBA00001971"/>
    </source>
</evidence>
<proteinExistence type="inferred from homology"/>
<dbReference type="GO" id="GO:0020037">
    <property type="term" value="F:heme binding"/>
    <property type="evidence" value="ECO:0007669"/>
    <property type="project" value="InterPro"/>
</dbReference>
<gene>
    <name evidence="9" type="ORF">LITE_LOCUS32712</name>
</gene>
<dbReference type="InterPro" id="IPR036396">
    <property type="entry name" value="Cyt_P450_sf"/>
</dbReference>
<reference evidence="9" key="1">
    <citation type="submission" date="2022-08" db="EMBL/GenBank/DDBJ databases">
        <authorList>
            <person name="Gutierrez-Valencia J."/>
        </authorList>
    </citation>
    <scope>NUCLEOTIDE SEQUENCE</scope>
</reference>
<comment type="cofactor">
    <cofactor evidence="1 8">
        <name>heme</name>
        <dbReference type="ChEBI" id="CHEBI:30413"/>
    </cofactor>
</comment>
<evidence type="ECO:0000256" key="5">
    <source>
        <dbReference type="ARBA" id="ARBA00023002"/>
    </source>
</evidence>
<protein>
    <recommendedName>
        <fullName evidence="11">Cytochrome P450</fullName>
    </recommendedName>
</protein>
<dbReference type="PRINTS" id="PR00463">
    <property type="entry name" value="EP450I"/>
</dbReference>
<evidence type="ECO:0000256" key="6">
    <source>
        <dbReference type="ARBA" id="ARBA00023004"/>
    </source>
</evidence>
<evidence type="ECO:0008006" key="11">
    <source>
        <dbReference type="Google" id="ProtNLM"/>
    </source>
</evidence>
<keyword evidence="10" id="KW-1185">Reference proteome</keyword>
<evidence type="ECO:0000256" key="7">
    <source>
        <dbReference type="ARBA" id="ARBA00023033"/>
    </source>
</evidence>
<evidence type="ECO:0000256" key="3">
    <source>
        <dbReference type="ARBA" id="ARBA00022617"/>
    </source>
</evidence>
<dbReference type="Pfam" id="PF00067">
    <property type="entry name" value="p450"/>
    <property type="match status" value="1"/>
</dbReference>
<comment type="similarity">
    <text evidence="2">Belongs to the cytochrome P450 family.</text>
</comment>
<feature type="binding site" description="axial binding residue" evidence="8">
    <location>
        <position position="480"/>
    </location>
    <ligand>
        <name>heme</name>
        <dbReference type="ChEBI" id="CHEBI:30413"/>
    </ligand>
    <ligandPart>
        <name>Fe</name>
        <dbReference type="ChEBI" id="CHEBI:18248"/>
    </ligandPart>
</feature>
<name>A0AAV0NCM2_9ROSI</name>
<accession>A0AAV0NCM2</accession>
<dbReference type="PANTHER" id="PTHR24296">
    <property type="entry name" value="CYTOCHROME P450"/>
    <property type="match status" value="1"/>
</dbReference>
<evidence type="ECO:0000256" key="4">
    <source>
        <dbReference type="ARBA" id="ARBA00022723"/>
    </source>
</evidence>
<keyword evidence="7" id="KW-0503">Monooxygenase</keyword>
<organism evidence="9 10">
    <name type="scientific">Linum tenue</name>
    <dbReference type="NCBI Taxonomy" id="586396"/>
    <lineage>
        <taxon>Eukaryota</taxon>
        <taxon>Viridiplantae</taxon>
        <taxon>Streptophyta</taxon>
        <taxon>Embryophyta</taxon>
        <taxon>Tracheophyta</taxon>
        <taxon>Spermatophyta</taxon>
        <taxon>Magnoliopsida</taxon>
        <taxon>eudicotyledons</taxon>
        <taxon>Gunneridae</taxon>
        <taxon>Pentapetalae</taxon>
        <taxon>rosids</taxon>
        <taxon>fabids</taxon>
        <taxon>Malpighiales</taxon>
        <taxon>Linaceae</taxon>
        <taxon>Linum</taxon>
    </lineage>
</organism>
<keyword evidence="6 8" id="KW-0408">Iron</keyword>
<dbReference type="AlphaFoldDB" id="A0AAV0NCM2"/>
<dbReference type="InterPro" id="IPR001128">
    <property type="entry name" value="Cyt_P450"/>
</dbReference>
<dbReference type="Gene3D" id="1.10.630.10">
    <property type="entry name" value="Cytochrome P450"/>
    <property type="match status" value="1"/>
</dbReference>
<keyword evidence="5" id="KW-0560">Oxidoreductase</keyword>
<dbReference type="EMBL" id="CAMGYJ010000008">
    <property type="protein sequence ID" value="CAI0456322.1"/>
    <property type="molecule type" value="Genomic_DNA"/>
</dbReference>
<keyword evidence="4 8" id="KW-0479">Metal-binding</keyword>
<evidence type="ECO:0000256" key="2">
    <source>
        <dbReference type="ARBA" id="ARBA00010617"/>
    </source>
</evidence>
<dbReference type="PRINTS" id="PR00385">
    <property type="entry name" value="P450"/>
</dbReference>
<evidence type="ECO:0000313" key="9">
    <source>
        <dbReference type="EMBL" id="CAI0456322.1"/>
    </source>
</evidence>
<dbReference type="GO" id="GO:0016705">
    <property type="term" value="F:oxidoreductase activity, acting on paired donors, with incorporation or reduction of molecular oxygen"/>
    <property type="evidence" value="ECO:0007669"/>
    <property type="project" value="InterPro"/>
</dbReference>
<evidence type="ECO:0000256" key="8">
    <source>
        <dbReference type="PIRSR" id="PIRSR602401-1"/>
    </source>
</evidence>
<dbReference type="GO" id="GO:0005506">
    <property type="term" value="F:iron ion binding"/>
    <property type="evidence" value="ECO:0007669"/>
    <property type="project" value="InterPro"/>
</dbReference>
<dbReference type="InterPro" id="IPR002401">
    <property type="entry name" value="Cyt_P450_E_grp-I"/>
</dbReference>